<name>A0ABU3L229_9FLAO</name>
<protein>
    <submittedName>
        <fullName evidence="2">Uncharacterized protein</fullName>
    </submittedName>
</protein>
<accession>A0ABU3L229</accession>
<sequence length="55" mass="6339">MSKIRTFFGIGRKPRNMRAEQKNKELPENFIVGSTNHNTSKDDNSRSEILSSRSK</sequence>
<proteinExistence type="predicted"/>
<evidence type="ECO:0000313" key="3">
    <source>
        <dbReference type="Proteomes" id="UP001250656"/>
    </source>
</evidence>
<gene>
    <name evidence="2" type="ORF">RQM65_03840</name>
</gene>
<organism evidence="2 3">
    <name type="scientific">Pricia mediterranea</name>
    <dbReference type="NCBI Taxonomy" id="3076079"/>
    <lineage>
        <taxon>Bacteria</taxon>
        <taxon>Pseudomonadati</taxon>
        <taxon>Bacteroidota</taxon>
        <taxon>Flavobacteriia</taxon>
        <taxon>Flavobacteriales</taxon>
        <taxon>Flavobacteriaceae</taxon>
        <taxon>Pricia</taxon>
    </lineage>
</organism>
<evidence type="ECO:0000256" key="1">
    <source>
        <dbReference type="SAM" id="MobiDB-lite"/>
    </source>
</evidence>
<feature type="region of interest" description="Disordered" evidence="1">
    <location>
        <begin position="1"/>
        <end position="55"/>
    </location>
</feature>
<evidence type="ECO:0000313" key="2">
    <source>
        <dbReference type="EMBL" id="MDT7827796.1"/>
    </source>
</evidence>
<reference evidence="2 3" key="1">
    <citation type="submission" date="2023-09" db="EMBL/GenBank/DDBJ databases">
        <title>Novel taxa isolated from Blanes Bay.</title>
        <authorList>
            <person name="Rey-Velasco X."/>
            <person name="Lucena T."/>
        </authorList>
    </citation>
    <scope>NUCLEOTIDE SEQUENCE [LARGE SCALE GENOMIC DNA]</scope>
    <source>
        <strain evidence="2 3">S334</strain>
    </source>
</reference>
<keyword evidence="3" id="KW-1185">Reference proteome</keyword>
<dbReference type="EMBL" id="JAVTTP010000001">
    <property type="protein sequence ID" value="MDT7827796.1"/>
    <property type="molecule type" value="Genomic_DNA"/>
</dbReference>
<dbReference type="Proteomes" id="UP001250656">
    <property type="component" value="Unassembled WGS sequence"/>
</dbReference>
<feature type="compositionally biased region" description="Basic and acidic residues" evidence="1">
    <location>
        <begin position="17"/>
        <end position="27"/>
    </location>
</feature>
<dbReference type="RefSeq" id="WP_314012876.1">
    <property type="nucleotide sequence ID" value="NZ_JAVTTP010000001.1"/>
</dbReference>
<comment type="caution">
    <text evidence="2">The sequence shown here is derived from an EMBL/GenBank/DDBJ whole genome shotgun (WGS) entry which is preliminary data.</text>
</comment>